<organism evidence="3">
    <name type="scientific">uncultured Chloroflexia bacterium</name>
    <dbReference type="NCBI Taxonomy" id="1672391"/>
    <lineage>
        <taxon>Bacteria</taxon>
        <taxon>Bacillati</taxon>
        <taxon>Chloroflexota</taxon>
        <taxon>Chloroflexia</taxon>
        <taxon>environmental samples</taxon>
    </lineage>
</organism>
<protein>
    <submittedName>
        <fullName evidence="3">Transposase, IS4 family protein</fullName>
    </submittedName>
</protein>
<dbReference type="GO" id="GO:0003677">
    <property type="term" value="F:DNA binding"/>
    <property type="evidence" value="ECO:0007669"/>
    <property type="project" value="InterPro"/>
</dbReference>
<feature type="transmembrane region" description="Helical" evidence="1">
    <location>
        <begin position="285"/>
        <end position="304"/>
    </location>
</feature>
<feature type="non-terminal residue" evidence="3">
    <location>
        <position position="1"/>
    </location>
</feature>
<dbReference type="PANTHER" id="PTHR35404:SF8">
    <property type="entry name" value="TRANSPOSASE OF TN10"/>
    <property type="match status" value="1"/>
</dbReference>
<evidence type="ECO:0000256" key="1">
    <source>
        <dbReference type="SAM" id="Phobius"/>
    </source>
</evidence>
<keyword evidence="1" id="KW-0812">Transmembrane</keyword>
<evidence type="ECO:0000313" key="3">
    <source>
        <dbReference type="EMBL" id="CAA9302256.1"/>
    </source>
</evidence>
<dbReference type="SUPFAM" id="SSF53098">
    <property type="entry name" value="Ribonuclease H-like"/>
    <property type="match status" value="1"/>
</dbReference>
<feature type="domain" description="Transposase IS4-like" evidence="2">
    <location>
        <begin position="102"/>
        <end position="298"/>
    </location>
</feature>
<accession>A0A6J4KCS1</accession>
<keyword evidence="1" id="KW-1133">Transmembrane helix</keyword>
<dbReference type="PANTHER" id="PTHR35404">
    <property type="entry name" value="TRANSPOSASE OF TN10"/>
    <property type="match status" value="1"/>
</dbReference>
<proteinExistence type="predicted"/>
<dbReference type="GO" id="GO:0004803">
    <property type="term" value="F:transposase activity"/>
    <property type="evidence" value="ECO:0007669"/>
    <property type="project" value="InterPro"/>
</dbReference>
<dbReference type="Pfam" id="PF01609">
    <property type="entry name" value="DDE_Tnp_1"/>
    <property type="match status" value="1"/>
</dbReference>
<dbReference type="AlphaFoldDB" id="A0A6J4KCS1"/>
<gene>
    <name evidence="3" type="ORF">AVDCRST_MAG93-4688</name>
</gene>
<name>A0A6J4KCS1_9CHLR</name>
<keyword evidence="1" id="KW-0472">Membrane</keyword>
<evidence type="ECO:0000259" key="2">
    <source>
        <dbReference type="Pfam" id="PF01609"/>
    </source>
</evidence>
<sequence length="366" mass="40618">AAIKRSMMQFFPPLTGHRERHFNTLAALICGIIGAECSHLSAIANHAPAGRAGQESLTMRFRRWLVNDSNTIDHWFLPVAKALIDTLAHQPLLLAIDGSTVGRGCIALMVSVVYHGRALPLCWVVVKGKKGHFPQSMHCTLLSMLQPLIPTDAEVVVLGDGEFDGCDLQALMRQFGWQYVVRTGSNVRMHVYGCDYRTGSMAPTPGELLGVRPAWMTAAQFGPVSILALWEQGNDGPLYLVTNMADLNAAFAAYKKRAHIETFFSDLKSRGFGIDKSHLSEPGRLMRLLIAACLAYIWVVYLGVCSLERRWMKCLHLTDRCDLSLFQLGMRLLTRCLKEALPIPKGFLVPLAPPNKPVRRELQRAA</sequence>
<reference evidence="3" key="1">
    <citation type="submission" date="2020-02" db="EMBL/GenBank/DDBJ databases">
        <authorList>
            <person name="Meier V. D."/>
        </authorList>
    </citation>
    <scope>NUCLEOTIDE SEQUENCE</scope>
    <source>
        <strain evidence="3">AVDCRST_MAG93</strain>
    </source>
</reference>
<dbReference type="InterPro" id="IPR012337">
    <property type="entry name" value="RNaseH-like_sf"/>
</dbReference>
<dbReference type="InterPro" id="IPR002559">
    <property type="entry name" value="Transposase_11"/>
</dbReference>
<dbReference type="EMBL" id="CADCTR010001581">
    <property type="protein sequence ID" value="CAA9302256.1"/>
    <property type="molecule type" value="Genomic_DNA"/>
</dbReference>
<dbReference type="GO" id="GO:0006313">
    <property type="term" value="P:DNA transposition"/>
    <property type="evidence" value="ECO:0007669"/>
    <property type="project" value="InterPro"/>
</dbReference>